<dbReference type="EMBL" id="FNJM01000004">
    <property type="protein sequence ID" value="SDP36483.1"/>
    <property type="molecule type" value="Genomic_DNA"/>
</dbReference>
<organism evidence="1 2">
    <name type="scientific">Clostridium gasigenes</name>
    <dbReference type="NCBI Taxonomy" id="94869"/>
    <lineage>
        <taxon>Bacteria</taxon>
        <taxon>Bacillati</taxon>
        <taxon>Bacillota</taxon>
        <taxon>Clostridia</taxon>
        <taxon>Eubacteriales</taxon>
        <taxon>Clostridiaceae</taxon>
        <taxon>Clostridium</taxon>
    </lineage>
</organism>
<accession>A0A1H0S3Y8</accession>
<dbReference type="RefSeq" id="WP_089968707.1">
    <property type="nucleotide sequence ID" value="NZ_CP071376.1"/>
</dbReference>
<dbReference type="Proteomes" id="UP000198597">
    <property type="component" value="Unassembled WGS sequence"/>
</dbReference>
<reference evidence="1 2" key="1">
    <citation type="submission" date="2016-10" db="EMBL/GenBank/DDBJ databases">
        <authorList>
            <person name="de Groot N.N."/>
        </authorList>
    </citation>
    <scope>NUCLEOTIDE SEQUENCE [LARGE SCALE GENOMIC DNA]</scope>
    <source>
        <strain evidence="1 2">DSM 12272</strain>
    </source>
</reference>
<protein>
    <submittedName>
        <fullName evidence="1">Uncharacterized protein</fullName>
    </submittedName>
</protein>
<dbReference type="AlphaFoldDB" id="A0A1H0S3Y8"/>
<dbReference type="GeneID" id="65308479"/>
<sequence length="66" mass="7485">MGMDELELKMKRLYNDIKSGEVTKEIAQEATEAMHGIEKMGGEAKEKFGGMMDDMKDGLKKIKNKF</sequence>
<evidence type="ECO:0000313" key="1">
    <source>
        <dbReference type="EMBL" id="SDP36483.1"/>
    </source>
</evidence>
<name>A0A1H0S3Y8_9CLOT</name>
<evidence type="ECO:0000313" key="2">
    <source>
        <dbReference type="Proteomes" id="UP000198597"/>
    </source>
</evidence>
<dbReference type="STRING" id="94869.SAMN04488529_104155"/>
<proteinExistence type="predicted"/>
<gene>
    <name evidence="1" type="ORF">SAMN04488529_104155</name>
</gene>
<dbReference type="OrthoDB" id="1935581at2"/>
<keyword evidence="2" id="KW-1185">Reference proteome</keyword>